<sequence length="622" mass="65723">MTLHDRNDSPENPRVTAQRRSGLAGARLAAAIILTAGLGLHTAAVLCISFGVQLIPEGTPFANEFPYLGALLTGFLILLNLDIYLRGIRQLLRSAPDMDSLISVSTLGGFAYSLFVLMSQTASAHSLSFFPVVGFTLALTDLGLYAEARAEFDMLQAQTAPVKAVSDSTAGKNQSSSEKGFHFEPPSNAAPDKHTDEPVEKQVPTEDAPKESKIPQPEETLPPASTVTGMAAVAAVLLALAGALVLYFLGAPVSDVLAVASGILIIACPGAIALCRTLPQCIAANTILSSGIRINSQDAIRKASEINTLVIGRSILLDRKKIHITDFLAEGLTDATFFSLAATAEADSYHPIALAINDRALRLHARMLRSSARTEVPGCGVEALAGGASLRVGRGDWIQKQGVRISAELQTRADQLESKGKTVVFVSSNQFAKGLIAFANEPQPEVKKMIKKLQNAGIEPVLMTSDSARTAKALAQELGITEYKAACHHNDRAKEIQLLQAQGKNVALLDTLKHENDAAAAQSDYVIAPGGTSAEAAKSAQITLSHPGLAPLAPFFTLGRKVEKLTRQNYIWAAIGTVLALPVASGIAYSFGGPVLSPPIALLASIPGFFACLINALRLIYD</sequence>
<dbReference type="GO" id="GO:0000166">
    <property type="term" value="F:nucleotide binding"/>
    <property type="evidence" value="ECO:0007669"/>
    <property type="project" value="InterPro"/>
</dbReference>
<keyword evidence="3" id="KW-0812">Transmembrane</keyword>
<proteinExistence type="predicted"/>
<evidence type="ECO:0000313" key="4">
    <source>
        <dbReference type="EMBL" id="SHE53876.1"/>
    </source>
</evidence>
<dbReference type="PANTHER" id="PTHR43520">
    <property type="entry name" value="ATP7, ISOFORM B"/>
    <property type="match status" value="1"/>
</dbReference>
<feature type="transmembrane region" description="Helical" evidence="3">
    <location>
        <begin position="67"/>
        <end position="88"/>
    </location>
</feature>
<feature type="transmembrane region" description="Helical" evidence="3">
    <location>
        <begin position="570"/>
        <end position="588"/>
    </location>
</feature>
<dbReference type="GO" id="GO:0043682">
    <property type="term" value="F:P-type divalent copper transporter activity"/>
    <property type="evidence" value="ECO:0007669"/>
    <property type="project" value="TreeGrafter"/>
</dbReference>
<evidence type="ECO:0000313" key="5">
    <source>
        <dbReference type="Proteomes" id="UP000184404"/>
    </source>
</evidence>
<dbReference type="SUPFAM" id="SSF56784">
    <property type="entry name" value="HAD-like"/>
    <property type="match status" value="1"/>
</dbReference>
<keyword evidence="5" id="KW-1185">Reference proteome</keyword>
<feature type="compositionally biased region" description="Polar residues" evidence="2">
    <location>
        <begin position="166"/>
        <end position="178"/>
    </location>
</feature>
<dbReference type="Proteomes" id="UP000184404">
    <property type="component" value="Unassembled WGS sequence"/>
</dbReference>
<feature type="transmembrane region" description="Helical" evidence="3">
    <location>
        <begin position="256"/>
        <end position="275"/>
    </location>
</feature>
<organism evidence="4 5">
    <name type="scientific">Schwartzia succinivorans DSM 10502</name>
    <dbReference type="NCBI Taxonomy" id="1123243"/>
    <lineage>
        <taxon>Bacteria</taxon>
        <taxon>Bacillati</taxon>
        <taxon>Bacillota</taxon>
        <taxon>Negativicutes</taxon>
        <taxon>Selenomonadales</taxon>
        <taxon>Selenomonadaceae</taxon>
        <taxon>Schwartzia</taxon>
    </lineage>
</organism>
<feature type="transmembrane region" description="Helical" evidence="3">
    <location>
        <begin position="100"/>
        <end position="118"/>
    </location>
</feature>
<dbReference type="InterPro" id="IPR023214">
    <property type="entry name" value="HAD_sf"/>
</dbReference>
<feature type="compositionally biased region" description="Basic and acidic residues" evidence="2">
    <location>
        <begin position="191"/>
        <end position="213"/>
    </location>
</feature>
<evidence type="ECO:0000256" key="3">
    <source>
        <dbReference type="SAM" id="Phobius"/>
    </source>
</evidence>
<dbReference type="STRING" id="1123243.SAMN02745190_00591"/>
<dbReference type="Pfam" id="PF00702">
    <property type="entry name" value="Hydrolase"/>
    <property type="match status" value="1"/>
</dbReference>
<name>A0A1M4UB56_9FIRM</name>
<feature type="transmembrane region" description="Helical" evidence="3">
    <location>
        <begin position="28"/>
        <end position="55"/>
    </location>
</feature>
<evidence type="ECO:0000256" key="1">
    <source>
        <dbReference type="ARBA" id="ARBA00022967"/>
    </source>
</evidence>
<dbReference type="GO" id="GO:0016787">
    <property type="term" value="F:hydrolase activity"/>
    <property type="evidence" value="ECO:0007669"/>
    <property type="project" value="UniProtKB-KW"/>
</dbReference>
<reference evidence="4 5" key="1">
    <citation type="submission" date="2016-11" db="EMBL/GenBank/DDBJ databases">
        <authorList>
            <person name="Jaros S."/>
            <person name="Januszkiewicz K."/>
            <person name="Wedrychowicz H."/>
        </authorList>
    </citation>
    <scope>NUCLEOTIDE SEQUENCE [LARGE SCALE GENOMIC DNA]</scope>
    <source>
        <strain evidence="4 5">DSM 10502</strain>
    </source>
</reference>
<dbReference type="InterPro" id="IPR036412">
    <property type="entry name" value="HAD-like_sf"/>
</dbReference>
<keyword evidence="4" id="KW-0378">Hydrolase</keyword>
<dbReference type="GO" id="GO:0055070">
    <property type="term" value="P:copper ion homeostasis"/>
    <property type="evidence" value="ECO:0007669"/>
    <property type="project" value="TreeGrafter"/>
</dbReference>
<evidence type="ECO:0000256" key="2">
    <source>
        <dbReference type="SAM" id="MobiDB-lite"/>
    </source>
</evidence>
<feature type="transmembrane region" description="Helical" evidence="3">
    <location>
        <begin position="600"/>
        <end position="621"/>
    </location>
</feature>
<dbReference type="Gene3D" id="3.40.50.1000">
    <property type="entry name" value="HAD superfamily/HAD-like"/>
    <property type="match status" value="1"/>
</dbReference>
<dbReference type="OrthoDB" id="1668808at2"/>
<feature type="transmembrane region" description="Helical" evidence="3">
    <location>
        <begin position="124"/>
        <end position="146"/>
    </location>
</feature>
<accession>A0A1M4UB56</accession>
<protein>
    <submittedName>
        <fullName evidence="4">Haloacid dehalogenase-like hydrolase</fullName>
    </submittedName>
</protein>
<dbReference type="AlphaFoldDB" id="A0A1M4UB56"/>
<feature type="transmembrane region" description="Helical" evidence="3">
    <location>
        <begin position="230"/>
        <end position="250"/>
    </location>
</feature>
<keyword evidence="3" id="KW-1133">Transmembrane helix</keyword>
<keyword evidence="3" id="KW-0472">Membrane</keyword>
<dbReference type="PANTHER" id="PTHR43520:SF8">
    <property type="entry name" value="P-TYPE CU(+) TRANSPORTER"/>
    <property type="match status" value="1"/>
</dbReference>
<feature type="region of interest" description="Disordered" evidence="2">
    <location>
        <begin position="165"/>
        <end position="223"/>
    </location>
</feature>
<dbReference type="GO" id="GO:0005507">
    <property type="term" value="F:copper ion binding"/>
    <property type="evidence" value="ECO:0007669"/>
    <property type="project" value="TreeGrafter"/>
</dbReference>
<dbReference type="SUPFAM" id="SSF81660">
    <property type="entry name" value="Metal cation-transporting ATPase, ATP-binding domain N"/>
    <property type="match status" value="1"/>
</dbReference>
<gene>
    <name evidence="4" type="ORF">SAMN02745190_00591</name>
</gene>
<dbReference type="EMBL" id="FQUG01000003">
    <property type="protein sequence ID" value="SHE53876.1"/>
    <property type="molecule type" value="Genomic_DNA"/>
</dbReference>
<dbReference type="RefSeq" id="WP_072934720.1">
    <property type="nucleotide sequence ID" value="NZ_FQUG01000003.1"/>
</dbReference>
<dbReference type="GO" id="GO:0016020">
    <property type="term" value="C:membrane"/>
    <property type="evidence" value="ECO:0007669"/>
    <property type="project" value="TreeGrafter"/>
</dbReference>
<dbReference type="Gene3D" id="3.40.1110.10">
    <property type="entry name" value="Calcium-transporting ATPase, cytoplasmic domain N"/>
    <property type="match status" value="1"/>
</dbReference>
<dbReference type="InterPro" id="IPR023299">
    <property type="entry name" value="ATPase_P-typ_cyto_dom_N"/>
</dbReference>
<keyword evidence="1" id="KW-1278">Translocase</keyword>